<accession>A0A917MPP1</accession>
<keyword evidence="2" id="KW-0812">Transmembrane</keyword>
<sequence>MQDWHPQTTGADEDSEEEPPVPLNILYTLYATDSKTAWAAEYAAGEQNSGDLPSATYTVVELNSEQGNLKPAERLCALPEQEHLATVVALVVSQGREQVWLEHLPGGTLQQVLAARKALTGSEVASLAEDLAEAVDWLHRQQLAFFDLSSVDIGFDARGRAKLILPEKELRGAPEAICEDAYSRDISRAAGLIWLAITGEDAGELSQRAPLSMTHPDYPTQLGVVLEALIDRTGGHTLQEAAAILRNRFGQAPVNLFESVHPSQRGLLTAAPLPQESSAALNVKRSSSEPYKSRVRDLNRPVRRRLAPSLNLKKWMLPALAVLLFAGGAVAALQVLGQDGAPRAESAQGQQAPAEESAPSPDASHLLGDLIEARNLALRESDVTAIADYASADSQIARSDRNLMEEDTDGRLAATRLVVLESQLLDREENSLRLTATFSAEGIPGSAAAENRENNIALVNGQMQQKVTVTLEKTPQGWRLSTVEPAT</sequence>
<organism evidence="3 4">
    <name type="scientific">Rothia aerolata</name>
    <dbReference type="NCBI Taxonomy" id="1812262"/>
    <lineage>
        <taxon>Bacteria</taxon>
        <taxon>Bacillati</taxon>
        <taxon>Actinomycetota</taxon>
        <taxon>Actinomycetes</taxon>
        <taxon>Micrococcales</taxon>
        <taxon>Micrococcaceae</taxon>
        <taxon>Rothia</taxon>
    </lineage>
</organism>
<dbReference type="AlphaFoldDB" id="A0A917MPP1"/>
<keyword evidence="4" id="KW-1185">Reference proteome</keyword>
<dbReference type="SUPFAM" id="SSF56112">
    <property type="entry name" value="Protein kinase-like (PK-like)"/>
    <property type="match status" value="1"/>
</dbReference>
<keyword evidence="2" id="KW-1133">Transmembrane helix</keyword>
<name>A0A917MPP1_9MICC</name>
<evidence type="ECO:0000256" key="1">
    <source>
        <dbReference type="SAM" id="MobiDB-lite"/>
    </source>
</evidence>
<evidence type="ECO:0000313" key="4">
    <source>
        <dbReference type="Proteomes" id="UP000600171"/>
    </source>
</evidence>
<protein>
    <recommendedName>
        <fullName evidence="5">Protein kinase domain-containing protein</fullName>
    </recommendedName>
</protein>
<evidence type="ECO:0008006" key="5">
    <source>
        <dbReference type="Google" id="ProtNLM"/>
    </source>
</evidence>
<comment type="caution">
    <text evidence="3">The sequence shown here is derived from an EMBL/GenBank/DDBJ whole genome shotgun (WGS) entry which is preliminary data.</text>
</comment>
<proteinExistence type="predicted"/>
<feature type="region of interest" description="Disordered" evidence="1">
    <location>
        <begin position="342"/>
        <end position="364"/>
    </location>
</feature>
<evidence type="ECO:0000256" key="2">
    <source>
        <dbReference type="SAM" id="Phobius"/>
    </source>
</evidence>
<dbReference type="EMBL" id="BMDC01000001">
    <property type="protein sequence ID" value="GGH56625.1"/>
    <property type="molecule type" value="Genomic_DNA"/>
</dbReference>
<dbReference type="Proteomes" id="UP000600171">
    <property type="component" value="Unassembled WGS sequence"/>
</dbReference>
<feature type="transmembrane region" description="Helical" evidence="2">
    <location>
        <begin position="315"/>
        <end position="336"/>
    </location>
</feature>
<feature type="compositionally biased region" description="Low complexity" evidence="1">
    <location>
        <begin position="352"/>
        <end position="364"/>
    </location>
</feature>
<evidence type="ECO:0000313" key="3">
    <source>
        <dbReference type="EMBL" id="GGH56625.1"/>
    </source>
</evidence>
<dbReference type="Gene3D" id="1.10.510.10">
    <property type="entry name" value="Transferase(Phosphotransferase) domain 1"/>
    <property type="match status" value="1"/>
</dbReference>
<keyword evidence="2" id="KW-0472">Membrane</keyword>
<gene>
    <name evidence="3" type="ORF">GCM10007359_00910</name>
</gene>
<dbReference type="InterPro" id="IPR011009">
    <property type="entry name" value="Kinase-like_dom_sf"/>
</dbReference>
<reference evidence="3 4" key="1">
    <citation type="journal article" date="2014" name="Int. J. Syst. Evol. Microbiol.">
        <title>Complete genome sequence of Corynebacterium casei LMG S-19264T (=DSM 44701T), isolated from a smear-ripened cheese.</title>
        <authorList>
            <consortium name="US DOE Joint Genome Institute (JGI-PGF)"/>
            <person name="Walter F."/>
            <person name="Albersmeier A."/>
            <person name="Kalinowski J."/>
            <person name="Ruckert C."/>
        </authorList>
    </citation>
    <scope>NUCLEOTIDE SEQUENCE [LARGE SCALE GENOMIC DNA]</scope>
    <source>
        <strain evidence="3 4">CCM 8669</strain>
    </source>
</reference>